<gene>
    <name evidence="5" type="ORF">H4R34_003911</name>
</gene>
<reference evidence="5" key="1">
    <citation type="submission" date="2022-07" db="EMBL/GenBank/DDBJ databases">
        <title>Phylogenomic reconstructions and comparative analyses of Kickxellomycotina fungi.</title>
        <authorList>
            <person name="Reynolds N.K."/>
            <person name="Stajich J.E."/>
            <person name="Barry K."/>
            <person name="Grigoriev I.V."/>
            <person name="Crous P."/>
            <person name="Smith M.E."/>
        </authorList>
    </citation>
    <scope>NUCLEOTIDE SEQUENCE</scope>
    <source>
        <strain evidence="5">RSA 567</strain>
    </source>
</reference>
<dbReference type="SMART" id="SM00360">
    <property type="entry name" value="RRM"/>
    <property type="match status" value="4"/>
</dbReference>
<dbReference type="PROSITE" id="PS50102">
    <property type="entry name" value="RRM"/>
    <property type="match status" value="4"/>
</dbReference>
<dbReference type="EMBL" id="JANBQB010000415">
    <property type="protein sequence ID" value="KAJ1976610.1"/>
    <property type="molecule type" value="Genomic_DNA"/>
</dbReference>
<dbReference type="GO" id="GO:0003729">
    <property type="term" value="F:mRNA binding"/>
    <property type="evidence" value="ECO:0007669"/>
    <property type="project" value="TreeGrafter"/>
</dbReference>
<evidence type="ECO:0000256" key="3">
    <source>
        <dbReference type="SAM" id="MobiDB-lite"/>
    </source>
</evidence>
<dbReference type="InterPro" id="IPR035979">
    <property type="entry name" value="RBD_domain_sf"/>
</dbReference>
<dbReference type="PANTHER" id="PTHR14089">
    <property type="entry name" value="PRE-MRNA-SPLICING FACTOR RBM22"/>
    <property type="match status" value="1"/>
</dbReference>
<accession>A0A9W8AZZ1</accession>
<keyword evidence="6" id="KW-1185">Reference proteome</keyword>
<evidence type="ECO:0000259" key="4">
    <source>
        <dbReference type="PROSITE" id="PS50102"/>
    </source>
</evidence>
<dbReference type="GO" id="GO:0010494">
    <property type="term" value="C:cytoplasmic stress granule"/>
    <property type="evidence" value="ECO:0007669"/>
    <property type="project" value="TreeGrafter"/>
</dbReference>
<sequence length="442" mass="49042">MNQAYGGNMMGNNQPQAVGMPTRTIYLGNIPPNTTHQKLFNAIRGGMIEKLHFLPAKSCAFVTFMDIAGSMTFFQRAMVRPPSIDGTMLRVGWGRPANTNWATLVATIKGATRCVYIGGLADDNHERITEATSEFGTVEKIRSFPDRDFTFVYFADVQSAIKCVEGLPLKEGWDQYRIQFGKDRCTIQHPEEVMKAVAESNGNIMELYMENVDNILLDINGMPATNRTVYLGNIAPDTTPEDLCNRIHAGMLHEIHYIADKGMAFITFVDSISAAKFLESCAHGEGMYVKGRRLHYGWGKPSPLPAPVATAILQGASRNVYVGGLTDQFTVEKLQEDFSTFGKLEQVSIFPEKSFGFVNFMRVADAVVAVNTVRTSMPEYSDLRLSYGKDRCASQKPPRRSHQNYGGHQHHQQRSSSVLSRQGGDDYDNDRASTGDAPHVAE</sequence>
<feature type="compositionally biased region" description="Basic and acidic residues" evidence="3">
    <location>
        <begin position="429"/>
        <end position="442"/>
    </location>
</feature>
<feature type="domain" description="RRM" evidence="4">
    <location>
        <begin position="113"/>
        <end position="183"/>
    </location>
</feature>
<dbReference type="OrthoDB" id="6407164at2759"/>
<dbReference type="SUPFAM" id="SSF54928">
    <property type="entry name" value="RNA-binding domain, RBD"/>
    <property type="match status" value="2"/>
</dbReference>
<dbReference type="InterPro" id="IPR039171">
    <property type="entry name" value="Cwc2/Slt11"/>
</dbReference>
<feature type="region of interest" description="Disordered" evidence="3">
    <location>
        <begin position="390"/>
        <end position="442"/>
    </location>
</feature>
<proteinExistence type="predicted"/>
<dbReference type="Proteomes" id="UP001151582">
    <property type="component" value="Unassembled WGS sequence"/>
</dbReference>
<dbReference type="InterPro" id="IPR012677">
    <property type="entry name" value="Nucleotide-bd_a/b_plait_sf"/>
</dbReference>
<dbReference type="InterPro" id="IPR000504">
    <property type="entry name" value="RRM_dom"/>
</dbReference>
<dbReference type="GO" id="GO:0000398">
    <property type="term" value="P:mRNA splicing, via spliceosome"/>
    <property type="evidence" value="ECO:0007669"/>
    <property type="project" value="TreeGrafter"/>
</dbReference>
<organism evidence="5 6">
    <name type="scientific">Dimargaris verticillata</name>
    <dbReference type="NCBI Taxonomy" id="2761393"/>
    <lineage>
        <taxon>Eukaryota</taxon>
        <taxon>Fungi</taxon>
        <taxon>Fungi incertae sedis</taxon>
        <taxon>Zoopagomycota</taxon>
        <taxon>Kickxellomycotina</taxon>
        <taxon>Dimargaritomycetes</taxon>
        <taxon>Dimargaritales</taxon>
        <taxon>Dimargaritaceae</taxon>
        <taxon>Dimargaris</taxon>
    </lineage>
</organism>
<dbReference type="Gene3D" id="3.30.70.330">
    <property type="match status" value="4"/>
</dbReference>
<feature type="domain" description="RRM" evidence="4">
    <location>
        <begin position="227"/>
        <end position="301"/>
    </location>
</feature>
<feature type="compositionally biased region" description="Basic residues" evidence="3">
    <location>
        <begin position="397"/>
        <end position="413"/>
    </location>
</feature>
<evidence type="ECO:0000256" key="2">
    <source>
        <dbReference type="PROSITE-ProRule" id="PRU00176"/>
    </source>
</evidence>
<keyword evidence="1 2" id="KW-0694">RNA-binding</keyword>
<dbReference type="Pfam" id="PF00076">
    <property type="entry name" value="RRM_1"/>
    <property type="match status" value="2"/>
</dbReference>
<evidence type="ECO:0000313" key="5">
    <source>
        <dbReference type="EMBL" id="KAJ1976610.1"/>
    </source>
</evidence>
<feature type="domain" description="RRM" evidence="4">
    <location>
        <begin position="318"/>
        <end position="390"/>
    </location>
</feature>
<feature type="domain" description="RRM" evidence="4">
    <location>
        <begin position="23"/>
        <end position="104"/>
    </location>
</feature>
<dbReference type="PANTHER" id="PTHR14089:SF8">
    <property type="entry name" value="RNA-BINDING PROTEIN MRN1"/>
    <property type="match status" value="1"/>
</dbReference>
<dbReference type="AlphaFoldDB" id="A0A9W8AZZ1"/>
<comment type="caution">
    <text evidence="5">The sequence shown here is derived from an EMBL/GenBank/DDBJ whole genome shotgun (WGS) entry which is preliminary data.</text>
</comment>
<evidence type="ECO:0000313" key="6">
    <source>
        <dbReference type="Proteomes" id="UP001151582"/>
    </source>
</evidence>
<name>A0A9W8AZZ1_9FUNG</name>
<protein>
    <recommendedName>
        <fullName evidence="4">RRM domain-containing protein</fullName>
    </recommendedName>
</protein>
<evidence type="ECO:0000256" key="1">
    <source>
        <dbReference type="ARBA" id="ARBA00022884"/>
    </source>
</evidence>